<organism evidence="1 2">
    <name type="scientific">Mojavia pulchra JT2-VF2</name>
    <dbReference type="NCBI Taxonomy" id="287848"/>
    <lineage>
        <taxon>Bacteria</taxon>
        <taxon>Bacillati</taxon>
        <taxon>Cyanobacteriota</taxon>
        <taxon>Cyanophyceae</taxon>
        <taxon>Nostocales</taxon>
        <taxon>Nostocaceae</taxon>
    </lineage>
</organism>
<dbReference type="EMBL" id="JAHHHN010000013">
    <property type="protein sequence ID" value="MBW4563515.1"/>
    <property type="molecule type" value="Genomic_DNA"/>
</dbReference>
<evidence type="ECO:0000313" key="1">
    <source>
        <dbReference type="EMBL" id="MBW4563515.1"/>
    </source>
</evidence>
<protein>
    <submittedName>
        <fullName evidence="1">Uncharacterized protein</fullName>
    </submittedName>
</protein>
<reference evidence="1" key="2">
    <citation type="journal article" date="2022" name="Microbiol. Resour. Announc.">
        <title>Metagenome Sequencing to Explore Phylogenomics of Terrestrial Cyanobacteria.</title>
        <authorList>
            <person name="Ward R.D."/>
            <person name="Stajich J.E."/>
            <person name="Johansen J.R."/>
            <person name="Huntemann M."/>
            <person name="Clum A."/>
            <person name="Foster B."/>
            <person name="Foster B."/>
            <person name="Roux S."/>
            <person name="Palaniappan K."/>
            <person name="Varghese N."/>
            <person name="Mukherjee S."/>
            <person name="Reddy T.B.K."/>
            <person name="Daum C."/>
            <person name="Copeland A."/>
            <person name="Chen I.A."/>
            <person name="Ivanova N.N."/>
            <person name="Kyrpides N.C."/>
            <person name="Shapiro N."/>
            <person name="Eloe-Fadrosh E.A."/>
            <person name="Pietrasiak N."/>
        </authorList>
    </citation>
    <scope>NUCLEOTIDE SEQUENCE</scope>
    <source>
        <strain evidence="1">JT2-VF2</strain>
    </source>
</reference>
<gene>
    <name evidence="1" type="ORF">KME32_20700</name>
</gene>
<comment type="caution">
    <text evidence="1">The sequence shown here is derived from an EMBL/GenBank/DDBJ whole genome shotgun (WGS) entry which is preliminary data.</text>
</comment>
<dbReference type="Proteomes" id="UP000715781">
    <property type="component" value="Unassembled WGS sequence"/>
</dbReference>
<proteinExistence type="predicted"/>
<sequence>MQVNDLTVDEFKALIRETVRETIEELLADPDENQTVKENFKQELLAIQQRREAGSKGIPAAEVMQRLGLGNG</sequence>
<evidence type="ECO:0000313" key="2">
    <source>
        <dbReference type="Proteomes" id="UP000715781"/>
    </source>
</evidence>
<name>A0A951Q0D7_9NOST</name>
<dbReference type="AlphaFoldDB" id="A0A951Q0D7"/>
<accession>A0A951Q0D7</accession>
<reference evidence="1" key="1">
    <citation type="submission" date="2021-05" db="EMBL/GenBank/DDBJ databases">
        <authorList>
            <person name="Pietrasiak N."/>
            <person name="Ward R."/>
            <person name="Stajich J.E."/>
            <person name="Kurbessoian T."/>
        </authorList>
    </citation>
    <scope>NUCLEOTIDE SEQUENCE</scope>
    <source>
        <strain evidence="1">JT2-VF2</strain>
    </source>
</reference>